<feature type="compositionally biased region" description="Low complexity" evidence="2">
    <location>
        <begin position="475"/>
        <end position="485"/>
    </location>
</feature>
<dbReference type="Proteomes" id="UP000560000">
    <property type="component" value="Unassembled WGS sequence"/>
</dbReference>
<dbReference type="HOGENOM" id="CLU_024570_3_1_6"/>
<dbReference type="SUPFAM" id="SSF48452">
    <property type="entry name" value="TPR-like"/>
    <property type="match status" value="1"/>
</dbReference>
<keyword evidence="3" id="KW-0812">Transmembrane</keyword>
<protein>
    <submittedName>
        <fullName evidence="6">Ca-activated chloride channel family protein</fullName>
    </submittedName>
</protein>
<dbReference type="InterPro" id="IPR036465">
    <property type="entry name" value="vWFA_dom_sf"/>
</dbReference>
<dbReference type="PANTHER" id="PTHR22550">
    <property type="entry name" value="SPORE GERMINATION PROTEIN"/>
    <property type="match status" value="1"/>
</dbReference>
<dbReference type="InterPro" id="IPR019734">
    <property type="entry name" value="TPR_rpt"/>
</dbReference>
<dbReference type="Gene3D" id="3.40.50.410">
    <property type="entry name" value="von Willebrand factor, type A domain"/>
    <property type="match status" value="1"/>
</dbReference>
<dbReference type="Proteomes" id="UP000029708">
    <property type="component" value="Unassembled WGS sequence"/>
</dbReference>
<name>A0A099CTG8_9GAMM</name>
<keyword evidence="1" id="KW-0802">TPR repeat</keyword>
<keyword evidence="3" id="KW-1133">Transmembrane helix</keyword>
<dbReference type="Pfam" id="PF00515">
    <property type="entry name" value="TPR_1"/>
    <property type="match status" value="1"/>
</dbReference>
<dbReference type="SMART" id="SM00028">
    <property type="entry name" value="TPR"/>
    <property type="match status" value="1"/>
</dbReference>
<dbReference type="InterPro" id="IPR002035">
    <property type="entry name" value="VWF_A"/>
</dbReference>
<evidence type="ECO:0000313" key="5">
    <source>
        <dbReference type="EMBL" id="KGI76966.1"/>
    </source>
</evidence>
<evidence type="ECO:0000313" key="6">
    <source>
        <dbReference type="EMBL" id="MBB6185317.1"/>
    </source>
</evidence>
<dbReference type="OrthoDB" id="9807628at2"/>
<dbReference type="InterPro" id="IPR050768">
    <property type="entry name" value="UPF0353/GerABKA_families"/>
</dbReference>
<gene>
    <name evidence="6" type="ORF">HNQ86_002662</name>
    <name evidence="5" type="ORF">LF63_0112945</name>
</gene>
<organism evidence="5 7">
    <name type="scientific">Oleiagrimonas soli</name>
    <dbReference type="NCBI Taxonomy" id="1543381"/>
    <lineage>
        <taxon>Bacteria</taxon>
        <taxon>Pseudomonadati</taxon>
        <taxon>Pseudomonadota</taxon>
        <taxon>Gammaproteobacteria</taxon>
        <taxon>Lysobacterales</taxon>
        <taxon>Rhodanobacteraceae</taxon>
        <taxon>Oleiagrimonas</taxon>
    </lineage>
</organism>
<reference evidence="6 8" key="2">
    <citation type="submission" date="2020-08" db="EMBL/GenBank/DDBJ databases">
        <title>Genomic Encyclopedia of Type Strains, Phase IV (KMG-IV): sequencing the most valuable type-strain genomes for metagenomic binning, comparative biology and taxonomic classification.</title>
        <authorList>
            <person name="Goeker M."/>
        </authorList>
    </citation>
    <scope>NUCLEOTIDE SEQUENCE [LARGE SCALE GENOMIC DNA]</scope>
    <source>
        <strain evidence="6 8">DSM 107085</strain>
    </source>
</reference>
<dbReference type="PANTHER" id="PTHR22550:SF14">
    <property type="entry name" value="VWFA DOMAIN-CONTAINING PROTEIN"/>
    <property type="match status" value="1"/>
</dbReference>
<proteinExistence type="predicted"/>
<dbReference type="InterPro" id="IPR011990">
    <property type="entry name" value="TPR-like_helical_dom_sf"/>
</dbReference>
<feature type="compositionally biased region" description="Low complexity" evidence="2">
    <location>
        <begin position="525"/>
        <end position="544"/>
    </location>
</feature>
<evidence type="ECO:0000256" key="2">
    <source>
        <dbReference type="SAM" id="MobiDB-lite"/>
    </source>
</evidence>
<evidence type="ECO:0000256" key="3">
    <source>
        <dbReference type="SAM" id="Phobius"/>
    </source>
</evidence>
<dbReference type="RefSeq" id="WP_043102423.1">
    <property type="nucleotide sequence ID" value="NZ_JACHET010000001.1"/>
</dbReference>
<feature type="compositionally biased region" description="Polar residues" evidence="2">
    <location>
        <begin position="498"/>
        <end position="509"/>
    </location>
</feature>
<dbReference type="PROSITE" id="PS50005">
    <property type="entry name" value="TPR"/>
    <property type="match status" value="1"/>
</dbReference>
<dbReference type="STRING" id="1543381.LF63_0112945"/>
<keyword evidence="7" id="KW-1185">Reference proteome</keyword>
<keyword evidence="3" id="KW-0472">Membrane</keyword>
<dbReference type="Pfam" id="PF13519">
    <property type="entry name" value="VWA_2"/>
    <property type="match status" value="1"/>
</dbReference>
<dbReference type="EMBL" id="JACHET010000001">
    <property type="protein sequence ID" value="MBB6185317.1"/>
    <property type="molecule type" value="Genomic_DNA"/>
</dbReference>
<feature type="transmembrane region" description="Helical" evidence="3">
    <location>
        <begin position="12"/>
        <end position="29"/>
    </location>
</feature>
<dbReference type="EMBL" id="JROI01000015">
    <property type="protein sequence ID" value="KGI76966.1"/>
    <property type="molecule type" value="Genomic_DNA"/>
</dbReference>
<feature type="compositionally biased region" description="Polar residues" evidence="2">
    <location>
        <begin position="595"/>
        <end position="612"/>
    </location>
</feature>
<feature type="repeat" description="TPR" evidence="1">
    <location>
        <begin position="402"/>
        <end position="435"/>
    </location>
</feature>
<dbReference type="SUPFAM" id="SSF53300">
    <property type="entry name" value="vWA-like"/>
    <property type="match status" value="1"/>
</dbReference>
<dbReference type="Gene3D" id="1.25.40.10">
    <property type="entry name" value="Tetratricopeptide repeat domain"/>
    <property type="match status" value="1"/>
</dbReference>
<reference evidence="5 7" key="1">
    <citation type="submission" date="2014-09" db="EMBL/GenBank/DDBJ databases">
        <title>Xanthomonadaceae 3.5X direct submission.</title>
        <authorList>
            <person name="Fang T."/>
            <person name="Wang H."/>
        </authorList>
    </citation>
    <scope>NUCLEOTIDE SEQUENCE [LARGE SCALE GENOMIC DNA]</scope>
    <source>
        <strain evidence="5 7">3.5X</strain>
    </source>
</reference>
<sequence>MSAWHAFHFLRPWWLLGLLALPAIAWWLRRGGEGASLRRLVDAALLPHLLEGGARRRIGLQLAVLGAWTLGTLAMAGPTWERSPQPVFMNQRAQVVAVSLSQRMLAADMTPDRMTRVRYKIHALLQANAAGQNALIAYAGESFTVAPLTSDADALGELLDALAPDVMPVQGDNMASAIRRATRLLQGAGVHDGSIVVIDDHADASAVDAARAARKAGMRVSVLGVGTTKGAPVPQASGGFERGAGGRTLMAVRDDASLRAVAEAGGGRYVPMRNDSADVRALATQLRMRSGARDSHRQSDAWRDRGAWLLLPVLLLAALGFRRGVLWMLPLLIVSWWSPPARASGWQDAWHTRDQQAAKALADGHARKAQQLAHDPALRGTAAYRAGDYRTAAQAFAQAKGAQNLYNRGNALVHMHRYEEAIKAYDQALAADPKLADARANRTAVQDWLRQQRRKQGNGQGEQREQDGHGGQGGQAAPKPGQNGQRKGAAKPSEAGKSASQNGKSSQDATRGDRKSGQGEQHGGAADAQRPDQTTQQPDQRGQTSDQAQKAKAPTAADKQAEQKAQQALKQRMDAQLSKSSRGSQKAYALGAQPEQASGQSHPLPQAMQQALQRVPDDPGGLLRRKFLLEYQRRQQRGDLGGQDDTDGSD</sequence>
<evidence type="ECO:0000313" key="8">
    <source>
        <dbReference type="Proteomes" id="UP000560000"/>
    </source>
</evidence>
<feature type="compositionally biased region" description="Basic and acidic residues" evidence="2">
    <location>
        <begin position="627"/>
        <end position="637"/>
    </location>
</feature>
<dbReference type="PROSITE" id="PS50293">
    <property type="entry name" value="TPR_REGION"/>
    <property type="match status" value="1"/>
</dbReference>
<comment type="caution">
    <text evidence="5">The sequence shown here is derived from an EMBL/GenBank/DDBJ whole genome shotgun (WGS) entry which is preliminary data.</text>
</comment>
<feature type="domain" description="VWFA" evidence="4">
    <location>
        <begin position="98"/>
        <end position="200"/>
    </location>
</feature>
<evidence type="ECO:0000259" key="4">
    <source>
        <dbReference type="Pfam" id="PF13519"/>
    </source>
</evidence>
<dbReference type="AlphaFoldDB" id="A0A099CTG8"/>
<accession>A0A099CTG8</accession>
<evidence type="ECO:0000256" key="1">
    <source>
        <dbReference type="PROSITE-ProRule" id="PRU00339"/>
    </source>
</evidence>
<evidence type="ECO:0000313" key="7">
    <source>
        <dbReference type="Proteomes" id="UP000029708"/>
    </source>
</evidence>
<feature type="region of interest" description="Disordered" evidence="2">
    <location>
        <begin position="452"/>
        <end position="650"/>
    </location>
</feature>